<dbReference type="OrthoDB" id="165777at2157"/>
<sequence length="81" mass="8446">MGGKETEACGRCSMSAVVDVASSGEGGDDADGGDEQGGRDPFGEAAIEVDDETLRRVSPAAWAGRVTDRVDDIGRRLIYGR</sequence>
<name>A0A7D5KX52_9EURY</name>
<evidence type="ECO:0000256" key="1">
    <source>
        <dbReference type="SAM" id="MobiDB-lite"/>
    </source>
</evidence>
<dbReference type="KEGG" id="haly:HYG82_06510"/>
<dbReference type="Pfam" id="PF26029">
    <property type="entry name" value="DUF8007"/>
    <property type="match status" value="1"/>
</dbReference>
<dbReference type="AlphaFoldDB" id="A0A7D5KX52"/>
<organism evidence="2 3">
    <name type="scientific">Natrinema halophilum</name>
    <dbReference type="NCBI Taxonomy" id="1699371"/>
    <lineage>
        <taxon>Archaea</taxon>
        <taxon>Methanobacteriati</taxon>
        <taxon>Methanobacteriota</taxon>
        <taxon>Stenosarchaea group</taxon>
        <taxon>Halobacteria</taxon>
        <taxon>Halobacteriales</taxon>
        <taxon>Natrialbaceae</taxon>
        <taxon>Natrinema</taxon>
    </lineage>
</organism>
<gene>
    <name evidence="2" type="ORF">HYG82_06510</name>
</gene>
<accession>A0A7D5KX52</accession>
<dbReference type="InterPro" id="IPR058320">
    <property type="entry name" value="DUF8007"/>
</dbReference>
<evidence type="ECO:0000313" key="3">
    <source>
        <dbReference type="Proteomes" id="UP000509241"/>
    </source>
</evidence>
<reference evidence="2 3" key="1">
    <citation type="submission" date="2020-07" db="EMBL/GenBank/DDBJ databases">
        <authorList>
            <person name="Cui H."/>
        </authorList>
    </citation>
    <scope>NUCLEOTIDE SEQUENCE [LARGE SCALE GENOMIC DNA]</scope>
    <source>
        <strain evidence="2 3">YPL8</strain>
    </source>
</reference>
<proteinExistence type="predicted"/>
<dbReference type="Proteomes" id="UP000509241">
    <property type="component" value="Chromosome"/>
</dbReference>
<dbReference type="RefSeq" id="WP_179260261.1">
    <property type="nucleotide sequence ID" value="NZ_CP058601.1"/>
</dbReference>
<keyword evidence="3" id="KW-1185">Reference proteome</keyword>
<protein>
    <submittedName>
        <fullName evidence="2">Uncharacterized protein</fullName>
    </submittedName>
</protein>
<feature type="region of interest" description="Disordered" evidence="1">
    <location>
        <begin position="20"/>
        <end position="43"/>
    </location>
</feature>
<evidence type="ECO:0000313" key="2">
    <source>
        <dbReference type="EMBL" id="QLG48522.1"/>
    </source>
</evidence>
<dbReference type="GeneID" id="56032927"/>
<dbReference type="EMBL" id="CP058601">
    <property type="protein sequence ID" value="QLG48522.1"/>
    <property type="molecule type" value="Genomic_DNA"/>
</dbReference>